<dbReference type="PIRSF" id="PIRSF005719">
    <property type="entry name" value="SMC"/>
    <property type="match status" value="1"/>
</dbReference>
<dbReference type="GO" id="GO:0005694">
    <property type="term" value="C:chromosome"/>
    <property type="evidence" value="ECO:0007669"/>
    <property type="project" value="InterPro"/>
</dbReference>
<evidence type="ECO:0000259" key="7">
    <source>
        <dbReference type="Pfam" id="PF02463"/>
    </source>
</evidence>
<dbReference type="InterPro" id="IPR036277">
    <property type="entry name" value="SMC_hinge_sf"/>
</dbReference>
<dbReference type="Proteomes" id="UP000433788">
    <property type="component" value="Unassembled WGS sequence"/>
</dbReference>
<dbReference type="AlphaFoldDB" id="A0A6N7QP41"/>
<dbReference type="GO" id="GO:0003677">
    <property type="term" value="F:DNA binding"/>
    <property type="evidence" value="ECO:0007669"/>
    <property type="project" value="UniProtKB-UniRule"/>
</dbReference>
<comment type="function">
    <text evidence="6">Required for chromosome condensation and partitioning.</text>
</comment>
<dbReference type="Gene3D" id="1.10.287.1490">
    <property type="match status" value="1"/>
</dbReference>
<feature type="coiled-coil region" evidence="6">
    <location>
        <begin position="170"/>
        <end position="211"/>
    </location>
</feature>
<name>A0A6N7QP41_9GAMM</name>
<gene>
    <name evidence="6 9" type="primary">smc</name>
    <name evidence="9" type="ORF">GH984_01880</name>
</gene>
<dbReference type="Pfam" id="PF02463">
    <property type="entry name" value="SMC_N"/>
    <property type="match status" value="1"/>
</dbReference>
<dbReference type="HAMAP" id="MF_01894">
    <property type="entry name" value="Smc_prok"/>
    <property type="match status" value="1"/>
</dbReference>
<dbReference type="InterPro" id="IPR024704">
    <property type="entry name" value="SMC"/>
</dbReference>
<comment type="caution">
    <text evidence="9">The sequence shown here is derived from an EMBL/GenBank/DDBJ whole genome shotgun (WGS) entry which is preliminary data.</text>
</comment>
<dbReference type="Pfam" id="PF06470">
    <property type="entry name" value="SMC_hinge"/>
    <property type="match status" value="1"/>
</dbReference>
<keyword evidence="1 6" id="KW-0963">Cytoplasm</keyword>
<dbReference type="GO" id="GO:0007062">
    <property type="term" value="P:sister chromatid cohesion"/>
    <property type="evidence" value="ECO:0007669"/>
    <property type="project" value="InterPro"/>
</dbReference>
<comment type="subunit">
    <text evidence="6">Homodimer.</text>
</comment>
<dbReference type="GO" id="GO:0016887">
    <property type="term" value="F:ATP hydrolysis activity"/>
    <property type="evidence" value="ECO:0007669"/>
    <property type="project" value="InterPro"/>
</dbReference>
<evidence type="ECO:0000259" key="8">
    <source>
        <dbReference type="Pfam" id="PF06470"/>
    </source>
</evidence>
<keyword evidence="5 6" id="KW-0238">DNA-binding</keyword>
<feature type="domain" description="SMC hinge" evidence="8">
    <location>
        <begin position="526"/>
        <end position="576"/>
    </location>
</feature>
<keyword evidence="10" id="KW-1185">Reference proteome</keyword>
<dbReference type="GO" id="GO:0030261">
    <property type="term" value="P:chromosome condensation"/>
    <property type="evidence" value="ECO:0007669"/>
    <property type="project" value="InterPro"/>
</dbReference>
<reference evidence="9 10" key="1">
    <citation type="submission" date="2019-11" db="EMBL/GenBank/DDBJ databases">
        <authorList>
            <person name="Zhang X.Y."/>
        </authorList>
    </citation>
    <scope>NUCLEOTIDE SEQUENCE [LARGE SCALE GENOMIC DNA]</scope>
    <source>
        <strain evidence="9 10">C176</strain>
    </source>
</reference>
<dbReference type="GO" id="GO:0005524">
    <property type="term" value="F:ATP binding"/>
    <property type="evidence" value="ECO:0007669"/>
    <property type="project" value="UniProtKB-UniRule"/>
</dbReference>
<keyword evidence="4 6" id="KW-0175">Coiled coil</keyword>
<comment type="domain">
    <text evidence="6">Contains large globular domains required for ATP hydrolysis at each terminus and a third globular domain forming a flexible hinge near the middle of the molecule. These domains are separated by coiled-coil structures.</text>
</comment>
<dbReference type="SUPFAM" id="SSF52540">
    <property type="entry name" value="P-loop containing nucleoside triphosphate hydrolases"/>
    <property type="match status" value="1"/>
</dbReference>
<dbReference type="GO" id="GO:0005737">
    <property type="term" value="C:cytoplasm"/>
    <property type="evidence" value="ECO:0007669"/>
    <property type="project" value="UniProtKB-SubCell"/>
</dbReference>
<comment type="similarity">
    <text evidence="6">Belongs to the SMC family.</text>
</comment>
<evidence type="ECO:0000256" key="2">
    <source>
        <dbReference type="ARBA" id="ARBA00022741"/>
    </source>
</evidence>
<dbReference type="PANTHER" id="PTHR43977">
    <property type="entry name" value="STRUCTURAL MAINTENANCE OF CHROMOSOMES PROTEIN 3"/>
    <property type="match status" value="1"/>
</dbReference>
<organism evidence="9 10">
    <name type="scientific">Spiribacter salilacus</name>
    <dbReference type="NCBI Taxonomy" id="2664894"/>
    <lineage>
        <taxon>Bacteria</taxon>
        <taxon>Pseudomonadati</taxon>
        <taxon>Pseudomonadota</taxon>
        <taxon>Gammaproteobacteria</taxon>
        <taxon>Chromatiales</taxon>
        <taxon>Ectothiorhodospiraceae</taxon>
        <taxon>Spiribacter</taxon>
    </lineage>
</organism>
<evidence type="ECO:0000256" key="5">
    <source>
        <dbReference type="ARBA" id="ARBA00023125"/>
    </source>
</evidence>
<accession>A0A6N7QP41</accession>
<evidence type="ECO:0000256" key="4">
    <source>
        <dbReference type="ARBA" id="ARBA00023054"/>
    </source>
</evidence>
<evidence type="ECO:0000256" key="3">
    <source>
        <dbReference type="ARBA" id="ARBA00022840"/>
    </source>
</evidence>
<dbReference type="GO" id="GO:0006260">
    <property type="term" value="P:DNA replication"/>
    <property type="evidence" value="ECO:0007669"/>
    <property type="project" value="UniProtKB-UniRule"/>
</dbReference>
<dbReference type="EMBL" id="WJPP01000001">
    <property type="protein sequence ID" value="MRH77460.1"/>
    <property type="molecule type" value="Genomic_DNA"/>
</dbReference>
<dbReference type="CDD" id="cd03278">
    <property type="entry name" value="ABC_SMC_barmotin"/>
    <property type="match status" value="2"/>
</dbReference>
<dbReference type="InterPro" id="IPR027417">
    <property type="entry name" value="P-loop_NTPase"/>
</dbReference>
<evidence type="ECO:0000313" key="9">
    <source>
        <dbReference type="EMBL" id="MRH77460.1"/>
    </source>
</evidence>
<proteinExistence type="inferred from homology"/>
<dbReference type="SUPFAM" id="SSF75553">
    <property type="entry name" value="Smc hinge domain"/>
    <property type="match status" value="1"/>
</dbReference>
<dbReference type="GO" id="GO:0007059">
    <property type="term" value="P:chromosome segregation"/>
    <property type="evidence" value="ECO:0007669"/>
    <property type="project" value="UniProtKB-UniRule"/>
</dbReference>
<feature type="domain" description="RecF/RecN/SMC N-terminal" evidence="7">
    <location>
        <begin position="3"/>
        <end position="1150"/>
    </location>
</feature>
<evidence type="ECO:0000313" key="10">
    <source>
        <dbReference type="Proteomes" id="UP000433788"/>
    </source>
</evidence>
<feature type="coiled-coil region" evidence="6">
    <location>
        <begin position="314"/>
        <end position="500"/>
    </location>
</feature>
<dbReference type="InterPro" id="IPR010935">
    <property type="entry name" value="SMC_hinge"/>
</dbReference>
<feature type="coiled-coil region" evidence="6">
    <location>
        <begin position="653"/>
        <end position="904"/>
    </location>
</feature>
<dbReference type="InterPro" id="IPR003395">
    <property type="entry name" value="RecF/RecN/SMC_N"/>
</dbReference>
<dbReference type="RefSeq" id="WP_153718508.1">
    <property type="nucleotide sequence ID" value="NZ_WJPP01000001.1"/>
</dbReference>
<keyword evidence="2 6" id="KW-0547">Nucleotide-binding</keyword>
<evidence type="ECO:0000256" key="1">
    <source>
        <dbReference type="ARBA" id="ARBA00022490"/>
    </source>
</evidence>
<evidence type="ECO:0000256" key="6">
    <source>
        <dbReference type="HAMAP-Rule" id="MF_01894"/>
    </source>
</evidence>
<comment type="subcellular location">
    <subcellularLocation>
        <location evidence="6">Cytoplasm</location>
    </subcellularLocation>
</comment>
<feature type="binding site" evidence="6">
    <location>
        <begin position="32"/>
        <end position="39"/>
    </location>
    <ligand>
        <name>ATP</name>
        <dbReference type="ChEBI" id="CHEBI:30616"/>
    </ligand>
</feature>
<protein>
    <recommendedName>
        <fullName evidence="6">Chromosome partition protein Smc</fullName>
    </recommendedName>
</protein>
<dbReference type="InterPro" id="IPR011890">
    <property type="entry name" value="SMC_prok"/>
</dbReference>
<sequence length="1170" mass="130065">MRLSKIRLSGFKSFVDATPVPFPASITAIVGPNGCGKSNIIDAVRWVMGESSAKHLRGGSMADVIFSGSGTRKPVGQASIELLFDNTDGTLGGQYAAYSEISVRRQVNRDGQSVYYLNGTRCRRRDVTEVFLGTGLGPRSYSIIEQGTISRLIEARPEELRGYLEEAAGISLYKERRRETERRMRDTRENLERLEDVRGEVASQLEKLSRQAETAEKYRTLKAEERQRQAELLVLRIQAIDAERTALAAELAERNTALEARLADQRRVERDLEVMRARHVEDSEQVNTIQGQYYQIGADIARAEQAIAHRRELRETSQKELERNQIELERIAKEMREDIEKKDLFLSRVAAIEPEKLTLEADITTAEEQLKARQKEVERLRAECANYAQQRANAERSAQVEGARIEQLEDRLYEQNRRRERLAETLAQLAQSEAEEEQAVYRAEAEALEAQRSAQSESLERINGKLEDAKREAQAANEQLDQAKAERAATAARLTSLETLQESALGADEQVTEWVRSLGVKQPEKVVEHLSVEPGWERAVEIALADALQAVVTDSNAGLLEKGVALPRGRAMFIEAVTQPTAPEPTALLAKIKTKLPLTSLLASVHVAETDAEAQTLLTSLPSGHSVITPEGRWFGHHWARVFAADDGVEAGVLERRREIKALTAQLQTHEQAIAAAKERLEAAQRAITQCEAERAEAQTVLAKVGEELATCAAKQQAVADRITEVERQRESLTEERADLLEAIEGGQRAVTESRSALDQAMQDRDAAEAAAETAVTQRDEAEALLDADRQALDQLRQRQQEASLRLEGAQTAAASIEQAIARLQRSQDQFEARNAELGQALETVSGSDDDLEHERQTLLAKRVEVEAELTAARQRLGEADAGIRSLDQKRAEAEQGVSALRESAETARFRDYEIEARRNALQEQLGGFDVAVEQVIDTLPETATEAGWQTELERLDNRIRRLGPINLAAIDEHQALAERKTYLDEQYADLTEALDTLQDAIQKIDRETRTRFKETFEKVNVGLQRLFPRLFGGGQAYLEMTEDDLLETGITIMARPPGKRITNIHLLSGGEKALTAVSLVFAIFELNPAPFCMLDEVDAPLDEANVGRFCDLLREMSSRVQFIVITHNKTTMEAATHLAGVTMAEPGVSRLVAVDVAEALTLAEAEAET</sequence>
<dbReference type="NCBIfam" id="TIGR02168">
    <property type="entry name" value="SMC_prok_B"/>
    <property type="match status" value="1"/>
</dbReference>
<keyword evidence="3 6" id="KW-0067">ATP-binding</keyword>
<dbReference type="Gene3D" id="3.40.50.300">
    <property type="entry name" value="P-loop containing nucleotide triphosphate hydrolases"/>
    <property type="match status" value="2"/>
</dbReference>